<proteinExistence type="predicted"/>
<dbReference type="Proteomes" id="UP000308600">
    <property type="component" value="Unassembled WGS sequence"/>
</dbReference>
<name>A0ACD3AKB9_9AGAR</name>
<evidence type="ECO:0000313" key="2">
    <source>
        <dbReference type="Proteomes" id="UP000308600"/>
    </source>
</evidence>
<protein>
    <submittedName>
        <fullName evidence="1">NMD3-domain-containing protein</fullName>
    </submittedName>
</protein>
<accession>A0ACD3AKB9</accession>
<gene>
    <name evidence="1" type="ORF">BDN72DRAFT_824109</name>
</gene>
<dbReference type="EMBL" id="ML208422">
    <property type="protein sequence ID" value="TFK65900.1"/>
    <property type="molecule type" value="Genomic_DNA"/>
</dbReference>
<keyword evidence="2" id="KW-1185">Reference proteome</keyword>
<organism evidence="1 2">
    <name type="scientific">Pluteus cervinus</name>
    <dbReference type="NCBI Taxonomy" id="181527"/>
    <lineage>
        <taxon>Eukaryota</taxon>
        <taxon>Fungi</taxon>
        <taxon>Dikarya</taxon>
        <taxon>Basidiomycota</taxon>
        <taxon>Agaricomycotina</taxon>
        <taxon>Agaricomycetes</taxon>
        <taxon>Agaricomycetidae</taxon>
        <taxon>Agaricales</taxon>
        <taxon>Pluteineae</taxon>
        <taxon>Pluteaceae</taxon>
        <taxon>Pluteus</taxon>
    </lineage>
</organism>
<sequence length="576" mass="64212">MEFVPAPAIHRVLCADCGTPIVPNSANLCVACLRNTVDVTEGIPKQASISFCRNCERFLSPPTSWVLIKPESSELLAICLKKLKGLNKVRLTEAHFIWTEPHSKRLRVSLTVQKEVLTNTILEQTFEIEYLVQHGQCSDCARLAAKNTWKALVQVRQKVPHKRTFLFLEQLILKHAAQKDTISVKEVRDGLDFFYSQRSHALKMVEFLAGVVPVRSKASEQLLSADTHSNTANFKYTYSVEIAPICKDDLVCIPSKQARSFSNISPLTICIRVGSSVQLLDPSTLQACDIPSTIYWRTPFDTLASVTDLVEFTVLDIEIDRRAPTKGKYVLAEAQVALAGAFKSSTKGGPKDDDVFMDYDAVGETTQIFHTMTHLGAILQPGDTAMGYHLTNANFNSPDFSSLPSNRIPDIILVKKAYPNRRKKNRPRNWRLRSIAKEAGEDGETSGARGVVGRLGGRDQRKVEEDYELFLRDIEEDPELRETINLYKAPSSDVKMASATNEPGGKVWRRNKKGGQYGMDVDEGPVVPAQQQQQASSLPAAEVEEDEADFPDVQLDELLENFDDLTLGHDDEEGEM</sequence>
<reference evidence="1 2" key="1">
    <citation type="journal article" date="2019" name="Nat. Ecol. Evol.">
        <title>Megaphylogeny resolves global patterns of mushroom evolution.</title>
        <authorList>
            <person name="Varga T."/>
            <person name="Krizsan K."/>
            <person name="Foldi C."/>
            <person name="Dima B."/>
            <person name="Sanchez-Garcia M."/>
            <person name="Sanchez-Ramirez S."/>
            <person name="Szollosi G.J."/>
            <person name="Szarkandi J.G."/>
            <person name="Papp V."/>
            <person name="Albert L."/>
            <person name="Andreopoulos W."/>
            <person name="Angelini C."/>
            <person name="Antonin V."/>
            <person name="Barry K.W."/>
            <person name="Bougher N.L."/>
            <person name="Buchanan P."/>
            <person name="Buyck B."/>
            <person name="Bense V."/>
            <person name="Catcheside P."/>
            <person name="Chovatia M."/>
            <person name="Cooper J."/>
            <person name="Damon W."/>
            <person name="Desjardin D."/>
            <person name="Finy P."/>
            <person name="Geml J."/>
            <person name="Haridas S."/>
            <person name="Hughes K."/>
            <person name="Justo A."/>
            <person name="Karasinski D."/>
            <person name="Kautmanova I."/>
            <person name="Kiss B."/>
            <person name="Kocsube S."/>
            <person name="Kotiranta H."/>
            <person name="LaButti K.M."/>
            <person name="Lechner B.E."/>
            <person name="Liimatainen K."/>
            <person name="Lipzen A."/>
            <person name="Lukacs Z."/>
            <person name="Mihaltcheva S."/>
            <person name="Morgado L.N."/>
            <person name="Niskanen T."/>
            <person name="Noordeloos M.E."/>
            <person name="Ohm R.A."/>
            <person name="Ortiz-Santana B."/>
            <person name="Ovrebo C."/>
            <person name="Racz N."/>
            <person name="Riley R."/>
            <person name="Savchenko A."/>
            <person name="Shiryaev A."/>
            <person name="Soop K."/>
            <person name="Spirin V."/>
            <person name="Szebenyi C."/>
            <person name="Tomsovsky M."/>
            <person name="Tulloss R.E."/>
            <person name="Uehling J."/>
            <person name="Grigoriev I.V."/>
            <person name="Vagvolgyi C."/>
            <person name="Papp T."/>
            <person name="Martin F.M."/>
            <person name="Miettinen O."/>
            <person name="Hibbett D.S."/>
            <person name="Nagy L.G."/>
        </authorList>
    </citation>
    <scope>NUCLEOTIDE SEQUENCE [LARGE SCALE GENOMIC DNA]</scope>
    <source>
        <strain evidence="1 2">NL-1719</strain>
    </source>
</reference>
<evidence type="ECO:0000313" key="1">
    <source>
        <dbReference type="EMBL" id="TFK65900.1"/>
    </source>
</evidence>